<comment type="caution">
    <text evidence="1">The sequence shown here is derived from an EMBL/GenBank/DDBJ whole genome shotgun (WGS) entry which is preliminary data.</text>
</comment>
<sequence>MCLQSAETIETDENFVQFPQKDRINTKNGLVLAAQLLVKQIYLT</sequence>
<evidence type="ECO:0000313" key="1">
    <source>
        <dbReference type="EMBL" id="GAC22343.1"/>
    </source>
</evidence>
<dbReference type="AlphaFoldDB" id="K6Z034"/>
<organism evidence="1 2">
    <name type="scientific">Paraglaciecola mesophila KMM 241</name>
    <dbReference type="NCBI Taxonomy" id="1128912"/>
    <lineage>
        <taxon>Bacteria</taxon>
        <taxon>Pseudomonadati</taxon>
        <taxon>Pseudomonadota</taxon>
        <taxon>Gammaproteobacteria</taxon>
        <taxon>Alteromonadales</taxon>
        <taxon>Alteromonadaceae</taxon>
        <taxon>Paraglaciecola</taxon>
    </lineage>
</organism>
<protein>
    <submittedName>
        <fullName evidence="1">Uncharacterized protein</fullName>
    </submittedName>
</protein>
<proteinExistence type="predicted"/>
<name>K6Z034_9ALTE</name>
<dbReference type="EMBL" id="BAEP01000003">
    <property type="protein sequence ID" value="GAC22343.1"/>
    <property type="molecule type" value="Genomic_DNA"/>
</dbReference>
<gene>
    <name evidence="1" type="ORF">GMES_0032</name>
</gene>
<accession>K6Z034</accession>
<dbReference type="Proteomes" id="UP000006263">
    <property type="component" value="Unassembled WGS sequence"/>
</dbReference>
<evidence type="ECO:0000313" key="2">
    <source>
        <dbReference type="Proteomes" id="UP000006263"/>
    </source>
</evidence>
<reference evidence="1 2" key="1">
    <citation type="journal article" date="2017" name="Antonie Van Leeuwenhoek">
        <title>Rhizobium rhizosphaerae sp. nov., a novel species isolated from rice rhizosphere.</title>
        <authorList>
            <person name="Zhao J.J."/>
            <person name="Zhang J."/>
            <person name="Zhang R.J."/>
            <person name="Zhang C.W."/>
            <person name="Yin H.Q."/>
            <person name="Zhang X.X."/>
        </authorList>
    </citation>
    <scope>NUCLEOTIDE SEQUENCE [LARGE SCALE GENOMIC DNA]</scope>
    <source>
        <strain evidence="1 2">KMM 241</strain>
    </source>
</reference>